<name>A0A8J4YF63_CHIOP</name>
<feature type="compositionally biased region" description="Gly residues" evidence="1">
    <location>
        <begin position="91"/>
        <end position="112"/>
    </location>
</feature>
<protein>
    <submittedName>
        <fullName evidence="2">Uncharacterized protein</fullName>
    </submittedName>
</protein>
<dbReference type="EMBL" id="JACEEZ010013214">
    <property type="protein sequence ID" value="KAG0720215.1"/>
    <property type="molecule type" value="Genomic_DNA"/>
</dbReference>
<evidence type="ECO:0000256" key="1">
    <source>
        <dbReference type="SAM" id="MobiDB-lite"/>
    </source>
</evidence>
<evidence type="ECO:0000313" key="3">
    <source>
        <dbReference type="Proteomes" id="UP000770661"/>
    </source>
</evidence>
<proteinExistence type="predicted"/>
<feature type="region of interest" description="Disordered" evidence="1">
    <location>
        <begin position="78"/>
        <end position="112"/>
    </location>
</feature>
<evidence type="ECO:0000313" key="2">
    <source>
        <dbReference type="EMBL" id="KAG0720215.1"/>
    </source>
</evidence>
<keyword evidence="3" id="KW-1185">Reference proteome</keyword>
<dbReference type="Proteomes" id="UP000770661">
    <property type="component" value="Unassembled WGS sequence"/>
</dbReference>
<organism evidence="2 3">
    <name type="scientific">Chionoecetes opilio</name>
    <name type="common">Atlantic snow crab</name>
    <name type="synonym">Cancer opilio</name>
    <dbReference type="NCBI Taxonomy" id="41210"/>
    <lineage>
        <taxon>Eukaryota</taxon>
        <taxon>Metazoa</taxon>
        <taxon>Ecdysozoa</taxon>
        <taxon>Arthropoda</taxon>
        <taxon>Crustacea</taxon>
        <taxon>Multicrustacea</taxon>
        <taxon>Malacostraca</taxon>
        <taxon>Eumalacostraca</taxon>
        <taxon>Eucarida</taxon>
        <taxon>Decapoda</taxon>
        <taxon>Pleocyemata</taxon>
        <taxon>Brachyura</taxon>
        <taxon>Eubrachyura</taxon>
        <taxon>Majoidea</taxon>
        <taxon>Majidae</taxon>
        <taxon>Chionoecetes</taxon>
    </lineage>
</organism>
<comment type="caution">
    <text evidence="2">The sequence shown here is derived from an EMBL/GenBank/DDBJ whole genome shotgun (WGS) entry which is preliminary data.</text>
</comment>
<sequence length="112" mass="11673">MFGLQCGRRCPQRPPQPDCQLCPSMREPTVGRANEGVRGRGGSCPFKISCRVLASPPVSKVLVGVQQFLSSQRVSAGGPVFTMAGKDRGKWGGGGRRSEGGAGGSIGEKGKK</sequence>
<dbReference type="AlphaFoldDB" id="A0A8J4YF63"/>
<reference evidence="2" key="1">
    <citation type="submission" date="2020-07" db="EMBL/GenBank/DDBJ databases">
        <title>The High-quality genome of the commercially important snow crab, Chionoecetes opilio.</title>
        <authorList>
            <person name="Jeong J.-H."/>
            <person name="Ryu S."/>
        </authorList>
    </citation>
    <scope>NUCLEOTIDE SEQUENCE</scope>
    <source>
        <strain evidence="2">MADBK_172401_WGS</strain>
        <tissue evidence="2">Digestive gland</tissue>
    </source>
</reference>
<gene>
    <name evidence="2" type="ORF">GWK47_006886</name>
</gene>
<accession>A0A8J4YF63</accession>